<keyword evidence="5" id="KW-0063">Aspartyl esterase</keyword>
<comment type="pathway">
    <text evidence="1">Glycan metabolism; pectin degradation; 2-dehydro-3-deoxy-D-gluconate from pectin: step 1/5.</text>
</comment>
<dbReference type="InterPro" id="IPR000070">
    <property type="entry name" value="Pectinesterase_cat"/>
</dbReference>
<dbReference type="GO" id="GO:0042545">
    <property type="term" value="P:cell wall modification"/>
    <property type="evidence" value="ECO:0007669"/>
    <property type="project" value="InterPro"/>
</dbReference>
<evidence type="ECO:0000256" key="1">
    <source>
        <dbReference type="ARBA" id="ARBA00005184"/>
    </source>
</evidence>
<dbReference type="Gene3D" id="2.160.20.10">
    <property type="entry name" value="Single-stranded right-handed beta-helix, Pectin lyase-like"/>
    <property type="match status" value="1"/>
</dbReference>
<reference evidence="7" key="1">
    <citation type="submission" date="2015-06" db="UniProtKB">
        <authorList>
            <consortium name="EnsemblPlants"/>
        </authorList>
    </citation>
    <scope>IDENTIFICATION</scope>
</reference>
<dbReference type="PANTHER" id="PTHR31321:SF73">
    <property type="entry name" value="PECTINESTERASE 14-RELATED"/>
    <property type="match status" value="1"/>
</dbReference>
<sequence length="281" mass="29613">MRSRASTSRSRGGGVKYCGLWAAAIASVLLAILLASTTHLPASPTDPLVQGRRRRRQCDEEARWVAGIASQLNATLVLTVDHLGCGNFSSVQKAVDAVPDHGAAGGRTLLAVGAGIFREKVVVWGNKTGVTLHGRGNLNSTVAWNDTAASSAGSTPSSATFTVLAAGFVAYNIQLPEHGASGDPGASGGQAVALRVAGARQRSTDEFPNEILILSKEIVRFVHEVHPAYARQLDRRQAAPFMDVSYIDGDQWAVPPLPVVLTLPRQHGGDDSDHAPRGEVM</sequence>
<keyword evidence="4" id="KW-0378">Hydrolase</keyword>
<dbReference type="PANTHER" id="PTHR31321">
    <property type="entry name" value="ACYL-COA THIOESTER HYDROLASE YBHC-RELATED"/>
    <property type="match status" value="1"/>
</dbReference>
<organism evidence="7">
    <name type="scientific">Aegilops tauschii</name>
    <name type="common">Tausch's goatgrass</name>
    <name type="synonym">Aegilops squarrosa</name>
    <dbReference type="NCBI Taxonomy" id="37682"/>
    <lineage>
        <taxon>Eukaryota</taxon>
        <taxon>Viridiplantae</taxon>
        <taxon>Streptophyta</taxon>
        <taxon>Embryophyta</taxon>
        <taxon>Tracheophyta</taxon>
        <taxon>Spermatophyta</taxon>
        <taxon>Magnoliopsida</taxon>
        <taxon>Liliopsida</taxon>
        <taxon>Poales</taxon>
        <taxon>Poaceae</taxon>
        <taxon>BOP clade</taxon>
        <taxon>Pooideae</taxon>
        <taxon>Triticodae</taxon>
        <taxon>Triticeae</taxon>
        <taxon>Triticinae</taxon>
        <taxon>Aegilops</taxon>
    </lineage>
</organism>
<name>N1R5F9_AEGTA</name>
<evidence type="ECO:0000256" key="4">
    <source>
        <dbReference type="ARBA" id="ARBA00022801"/>
    </source>
</evidence>
<protein>
    <recommendedName>
        <fullName evidence="3">pectinesterase</fullName>
        <ecNumber evidence="3">3.1.1.11</ecNumber>
    </recommendedName>
</protein>
<dbReference type="Pfam" id="PF01095">
    <property type="entry name" value="Pectinesterase"/>
    <property type="match status" value="1"/>
</dbReference>
<evidence type="ECO:0000256" key="2">
    <source>
        <dbReference type="ARBA" id="ARBA00008891"/>
    </source>
</evidence>
<dbReference type="InterPro" id="IPR012334">
    <property type="entry name" value="Pectin_lyas_fold"/>
</dbReference>
<dbReference type="EnsemblPlants" id="EMT33667">
    <property type="protein sequence ID" value="EMT33667"/>
    <property type="gene ID" value="F775_18443"/>
</dbReference>
<dbReference type="GO" id="GO:0030599">
    <property type="term" value="F:pectinesterase activity"/>
    <property type="evidence" value="ECO:0007669"/>
    <property type="project" value="UniProtKB-EC"/>
</dbReference>
<comment type="similarity">
    <text evidence="2">Belongs to the pectinesterase family.</text>
</comment>
<dbReference type="InterPro" id="IPR011050">
    <property type="entry name" value="Pectin_lyase_fold/virulence"/>
</dbReference>
<accession>N1R5F9</accession>
<dbReference type="UniPathway" id="UPA00545">
    <property type="reaction ID" value="UER00823"/>
</dbReference>
<evidence type="ECO:0000256" key="5">
    <source>
        <dbReference type="ARBA" id="ARBA00023085"/>
    </source>
</evidence>
<proteinExistence type="inferred from homology"/>
<dbReference type="AlphaFoldDB" id="N1R5F9"/>
<feature type="domain" description="Pectinesterase catalytic" evidence="6">
    <location>
        <begin position="79"/>
        <end position="198"/>
    </location>
</feature>
<evidence type="ECO:0000313" key="7">
    <source>
        <dbReference type="EnsemblPlants" id="EMT33667"/>
    </source>
</evidence>
<dbReference type="GO" id="GO:0045490">
    <property type="term" value="P:pectin catabolic process"/>
    <property type="evidence" value="ECO:0007669"/>
    <property type="project" value="UniProtKB-UniPathway"/>
</dbReference>
<evidence type="ECO:0000256" key="3">
    <source>
        <dbReference type="ARBA" id="ARBA00013229"/>
    </source>
</evidence>
<evidence type="ECO:0000259" key="6">
    <source>
        <dbReference type="Pfam" id="PF01095"/>
    </source>
</evidence>
<dbReference type="EC" id="3.1.1.11" evidence="3"/>
<dbReference type="SUPFAM" id="SSF51126">
    <property type="entry name" value="Pectin lyase-like"/>
    <property type="match status" value="1"/>
</dbReference>